<evidence type="ECO:0000313" key="2">
    <source>
        <dbReference type="Proteomes" id="UP000642509"/>
    </source>
</evidence>
<name>A0ABQ2M3Y9_9MICC</name>
<dbReference type="RefSeq" id="WP_188806213.1">
    <property type="nucleotide sequence ID" value="NZ_BAAAOU010000009.1"/>
</dbReference>
<comment type="caution">
    <text evidence="1">The sequence shown here is derived from an EMBL/GenBank/DDBJ whole genome shotgun (WGS) entry which is preliminary data.</text>
</comment>
<keyword evidence="2" id="KW-1185">Reference proteome</keyword>
<evidence type="ECO:0000313" key="1">
    <source>
        <dbReference type="EMBL" id="GGO46633.1"/>
    </source>
</evidence>
<organism evidence="1 2">
    <name type="scientific">Citricoccus zhacaiensis</name>
    <dbReference type="NCBI Taxonomy" id="489142"/>
    <lineage>
        <taxon>Bacteria</taxon>
        <taxon>Bacillati</taxon>
        <taxon>Actinomycetota</taxon>
        <taxon>Actinomycetes</taxon>
        <taxon>Micrococcales</taxon>
        <taxon>Micrococcaceae</taxon>
        <taxon>Citricoccus</taxon>
    </lineage>
</organism>
<protein>
    <submittedName>
        <fullName evidence="1">Uncharacterized protein</fullName>
    </submittedName>
</protein>
<dbReference type="Proteomes" id="UP000642509">
    <property type="component" value="Unassembled WGS sequence"/>
</dbReference>
<proteinExistence type="predicted"/>
<reference evidence="2" key="1">
    <citation type="journal article" date="2019" name="Int. J. Syst. Evol. Microbiol.">
        <title>The Global Catalogue of Microorganisms (GCM) 10K type strain sequencing project: providing services to taxonomists for standard genome sequencing and annotation.</title>
        <authorList>
            <consortium name="The Broad Institute Genomics Platform"/>
            <consortium name="The Broad Institute Genome Sequencing Center for Infectious Disease"/>
            <person name="Wu L."/>
            <person name="Ma J."/>
        </authorList>
    </citation>
    <scope>NUCLEOTIDE SEQUENCE [LARGE SCALE GENOMIC DNA]</scope>
    <source>
        <strain evidence="2">CGMCC 1.7064</strain>
    </source>
</reference>
<accession>A0ABQ2M3Y9</accession>
<gene>
    <name evidence="1" type="ORF">GCM10010977_22040</name>
</gene>
<sequence>MQTMGVDPRDQTWELADPRYRIYFWAGTASDEWEISGADVQDVLAWAEANRGDRTYTLYACVPQDGLGLVRLAGEDPNELRSG</sequence>
<dbReference type="EMBL" id="BMLQ01000006">
    <property type="protein sequence ID" value="GGO46633.1"/>
    <property type="molecule type" value="Genomic_DNA"/>
</dbReference>